<keyword evidence="1" id="KW-0472">Membrane</keyword>
<dbReference type="Proteomes" id="UP000273022">
    <property type="component" value="Unassembled WGS sequence"/>
</dbReference>
<reference evidence="2 3" key="1">
    <citation type="submission" date="2018-09" db="EMBL/GenBank/DDBJ databases">
        <title>Phylogeny of the Shewanellaceae, and recommendation for two new genera, Pseudoshewanella and Parashewanella.</title>
        <authorList>
            <person name="Wang G."/>
        </authorList>
    </citation>
    <scope>NUCLEOTIDE SEQUENCE [LARGE SCALE GENOMIC DNA]</scope>
    <source>
        <strain evidence="2 3">KCTC 22492</strain>
    </source>
</reference>
<keyword evidence="1" id="KW-1133">Transmembrane helix</keyword>
<evidence type="ECO:0000313" key="3">
    <source>
        <dbReference type="Proteomes" id="UP000273022"/>
    </source>
</evidence>
<dbReference type="RefSeq" id="WP_121852841.1">
    <property type="nucleotide sequence ID" value="NZ_CP037952.1"/>
</dbReference>
<keyword evidence="3" id="KW-1185">Reference proteome</keyword>
<keyword evidence="1" id="KW-0812">Transmembrane</keyword>
<gene>
    <name evidence="2" type="ORF">D5R81_06470</name>
</gene>
<dbReference type="AlphaFoldDB" id="A0A3A6TZ17"/>
<sequence>MNNLILKVVFLVGSLLCLLLLILVSLNCIDSSVISTFITKYKQVFSVIAGFGILMGVLVSYQRLSQQEIVIDIQSKNLEELKSNNQLLRYKNHIDHYRKNLKYIESGILKEYQFKRGL</sequence>
<proteinExistence type="predicted"/>
<protein>
    <submittedName>
        <fullName evidence="2">Uncharacterized protein</fullName>
    </submittedName>
</protein>
<name>A0A3A6TZ17_9GAMM</name>
<feature type="transmembrane region" description="Helical" evidence="1">
    <location>
        <begin position="44"/>
        <end position="61"/>
    </location>
</feature>
<accession>A0A3A6TZ17</accession>
<evidence type="ECO:0000256" key="1">
    <source>
        <dbReference type="SAM" id="Phobius"/>
    </source>
</evidence>
<organism evidence="2 3">
    <name type="scientific">Parashewanella spongiae</name>
    <dbReference type="NCBI Taxonomy" id="342950"/>
    <lineage>
        <taxon>Bacteria</taxon>
        <taxon>Pseudomonadati</taxon>
        <taxon>Pseudomonadota</taxon>
        <taxon>Gammaproteobacteria</taxon>
        <taxon>Alteromonadales</taxon>
        <taxon>Shewanellaceae</taxon>
        <taxon>Parashewanella</taxon>
    </lineage>
</organism>
<evidence type="ECO:0000313" key="2">
    <source>
        <dbReference type="EMBL" id="RJY18213.1"/>
    </source>
</evidence>
<comment type="caution">
    <text evidence="2">The sequence shown here is derived from an EMBL/GenBank/DDBJ whole genome shotgun (WGS) entry which is preliminary data.</text>
</comment>
<dbReference type="EMBL" id="QYYH01000029">
    <property type="protein sequence ID" value="RJY18213.1"/>
    <property type="molecule type" value="Genomic_DNA"/>
</dbReference>